<evidence type="ECO:0000313" key="9">
    <source>
        <dbReference type="EMBL" id="OIN89125.1"/>
    </source>
</evidence>
<gene>
    <name evidence="9" type="ORF">AUJ59_02445</name>
</gene>
<keyword evidence="2" id="KW-0479">Metal-binding</keyword>
<evidence type="ECO:0000256" key="4">
    <source>
        <dbReference type="ARBA" id="ARBA00022801"/>
    </source>
</evidence>
<accession>A0A1J4RT48</accession>
<evidence type="ECO:0000256" key="6">
    <source>
        <dbReference type="ARBA" id="ARBA00023118"/>
    </source>
</evidence>
<reference evidence="9 10" key="1">
    <citation type="journal article" date="2016" name="Environ. Microbiol.">
        <title>Genomic resolution of a cold subsurface aquifer community provides metabolic insights for novel microbes adapted to high CO concentrations.</title>
        <authorList>
            <person name="Probst A.J."/>
            <person name="Castelle C.J."/>
            <person name="Singh A."/>
            <person name="Brown C.T."/>
            <person name="Anantharaman K."/>
            <person name="Sharon I."/>
            <person name="Hug L.A."/>
            <person name="Burstein D."/>
            <person name="Emerson J.B."/>
            <person name="Thomas B.C."/>
            <person name="Banfield J.F."/>
        </authorList>
    </citation>
    <scope>NUCLEOTIDE SEQUENCE [LARGE SCALE GENOMIC DNA]</scope>
    <source>
        <strain evidence="9">CG1_02_47_37</strain>
    </source>
</reference>
<organism evidence="9 10">
    <name type="scientific">Candidatus Beckwithbacteria bacterium CG1_02_47_37</name>
    <dbReference type="NCBI Taxonomy" id="1805034"/>
    <lineage>
        <taxon>Bacteria</taxon>
        <taxon>Candidatus Beckwithiibacteriota</taxon>
    </lineage>
</organism>
<dbReference type="PANTHER" id="PTHR30319">
    <property type="entry name" value="PHENYLACETIC ACID REGULATOR-RELATED TRANSCRIPTIONAL REPRESSOR"/>
    <property type="match status" value="1"/>
</dbReference>
<dbReference type="Gene3D" id="1.20.58.1460">
    <property type="match status" value="1"/>
</dbReference>
<dbReference type="AlphaFoldDB" id="A0A1J4RT48"/>
<protein>
    <submittedName>
        <fullName evidence="9">CRISPR-associated endonuclease Cas2</fullName>
    </submittedName>
</protein>
<name>A0A1J4RT48_9BACT</name>
<dbReference type="EMBL" id="MNUI01000042">
    <property type="protein sequence ID" value="OIN89125.1"/>
    <property type="molecule type" value="Genomic_DNA"/>
</dbReference>
<evidence type="ECO:0000256" key="5">
    <source>
        <dbReference type="ARBA" id="ARBA00022842"/>
    </source>
</evidence>
<dbReference type="Proteomes" id="UP000183144">
    <property type="component" value="Unassembled WGS sequence"/>
</dbReference>
<keyword evidence="1" id="KW-0540">Nuclease</keyword>
<dbReference type="GO" id="GO:0004521">
    <property type="term" value="F:RNA endonuclease activity"/>
    <property type="evidence" value="ECO:0007669"/>
    <property type="project" value="InterPro"/>
</dbReference>
<proteinExistence type="predicted"/>
<comment type="caution">
    <text evidence="9">The sequence shown here is derived from an EMBL/GenBank/DDBJ whole genome shotgun (WGS) entry which is preliminary data.</text>
</comment>
<evidence type="ECO:0000256" key="1">
    <source>
        <dbReference type="ARBA" id="ARBA00022722"/>
    </source>
</evidence>
<keyword evidence="6" id="KW-0051">Antiviral defense</keyword>
<feature type="domain" description="Transcriptional repressor PaaX-like C-terminal" evidence="7">
    <location>
        <begin position="208"/>
        <end position="249"/>
    </location>
</feature>
<dbReference type="Gene3D" id="3.30.70.2650">
    <property type="match status" value="1"/>
</dbReference>
<evidence type="ECO:0000256" key="2">
    <source>
        <dbReference type="ARBA" id="ARBA00022723"/>
    </source>
</evidence>
<feature type="domain" description="Transcriptional repressor PaaX-like central Cas2-like" evidence="8">
    <location>
        <begin position="104"/>
        <end position="165"/>
    </location>
</feature>
<dbReference type="Pfam" id="PF08223">
    <property type="entry name" value="PaaX_C"/>
    <property type="match status" value="1"/>
</dbReference>
<evidence type="ECO:0000259" key="7">
    <source>
        <dbReference type="Pfam" id="PF08223"/>
    </source>
</evidence>
<dbReference type="InterPro" id="IPR013225">
    <property type="entry name" value="PaaX_C"/>
</dbReference>
<dbReference type="PANTHER" id="PTHR30319:SF1">
    <property type="entry name" value="TRANSCRIPTIONAL REPRESSOR PAAX"/>
    <property type="match status" value="1"/>
</dbReference>
<dbReference type="GO" id="GO:0043571">
    <property type="term" value="P:maintenance of CRISPR repeat elements"/>
    <property type="evidence" value="ECO:0007669"/>
    <property type="project" value="InterPro"/>
</dbReference>
<keyword evidence="4" id="KW-0378">Hydrolase</keyword>
<dbReference type="InterPro" id="IPR021127">
    <property type="entry name" value="CRISPR_associated_Cas2"/>
</dbReference>
<dbReference type="Pfam" id="PF20803">
    <property type="entry name" value="PaaX_M"/>
    <property type="match status" value="1"/>
</dbReference>
<sequence>MRQKGFRELALKLSEGLLMTVTDLLLFQFYLLGASWGKGKTSRGAHQTFDEAMAGLAAVNYQTLKRAIIHLKRQGLIRSLKEPAITRAGKTRLARIIPQYQKKRPWDRVLYLVTYDIPEVKRKYRNELRTMLKTLGAGYLQGSVWITPYNPQTLLQDYVKKPGFAGDIIISCIGRDGYIGNEDIKTLVSRVYRLDEINAKYLDFINRYQHNSNAAVQYLYILKEDPQLPFELLPNEWAGDKAHEIFDKIFPMRENTDDTD</sequence>
<evidence type="ECO:0000313" key="10">
    <source>
        <dbReference type="Proteomes" id="UP000183144"/>
    </source>
</evidence>
<keyword evidence="3 9" id="KW-0255">Endonuclease</keyword>
<evidence type="ECO:0000259" key="8">
    <source>
        <dbReference type="Pfam" id="PF20803"/>
    </source>
</evidence>
<dbReference type="InterPro" id="IPR048846">
    <property type="entry name" value="PaaX-like_central"/>
</dbReference>
<dbReference type="GO" id="GO:0006351">
    <property type="term" value="P:DNA-templated transcription"/>
    <property type="evidence" value="ECO:0007669"/>
    <property type="project" value="TreeGrafter"/>
</dbReference>
<evidence type="ECO:0000256" key="3">
    <source>
        <dbReference type="ARBA" id="ARBA00022759"/>
    </source>
</evidence>
<keyword evidence="5" id="KW-0460">Magnesium</keyword>
<dbReference type="SUPFAM" id="SSF143430">
    <property type="entry name" value="TTP0101/SSO1404-like"/>
    <property type="match status" value="1"/>
</dbReference>
<dbReference type="NCBIfam" id="TIGR01573">
    <property type="entry name" value="cas2"/>
    <property type="match status" value="1"/>
</dbReference>
<dbReference type="STRING" id="1805034.AUJ59_02445"/>